<evidence type="ECO:0000259" key="2">
    <source>
        <dbReference type="Pfam" id="PF13439"/>
    </source>
</evidence>
<dbReference type="PATRIC" id="fig|1434118.4.peg.2348"/>
<dbReference type="PANTHER" id="PTHR46401">
    <property type="entry name" value="GLYCOSYLTRANSFERASE WBBK-RELATED"/>
    <property type="match status" value="1"/>
</dbReference>
<accession>A0A0E3LD05</accession>
<dbReference type="Pfam" id="PF13439">
    <property type="entry name" value="Glyco_transf_4"/>
    <property type="match status" value="1"/>
</dbReference>
<proteinExistence type="predicted"/>
<dbReference type="Gene3D" id="3.40.50.2000">
    <property type="entry name" value="Glycogen Phosphorylase B"/>
    <property type="match status" value="2"/>
</dbReference>
<dbReference type="PANTHER" id="PTHR46401:SF2">
    <property type="entry name" value="GLYCOSYLTRANSFERASE WBBK-RELATED"/>
    <property type="match status" value="1"/>
</dbReference>
<dbReference type="STRING" id="1434118.MSSAC_1841"/>
<dbReference type="KEGG" id="msj:MSSAC_1841"/>
<dbReference type="EMBL" id="CP009508">
    <property type="protein sequence ID" value="AKB36431.1"/>
    <property type="molecule type" value="Genomic_DNA"/>
</dbReference>
<evidence type="ECO:0000313" key="4">
    <source>
        <dbReference type="Proteomes" id="UP000033123"/>
    </source>
</evidence>
<keyword evidence="1 3" id="KW-0808">Transferase</keyword>
<feature type="domain" description="Glycosyltransferase subfamily 4-like N-terminal" evidence="2">
    <location>
        <begin position="88"/>
        <end position="212"/>
    </location>
</feature>
<dbReference type="AlphaFoldDB" id="A0A0E3LD05"/>
<dbReference type="SUPFAM" id="SSF53756">
    <property type="entry name" value="UDP-Glycosyltransferase/glycogen phosphorylase"/>
    <property type="match status" value="1"/>
</dbReference>
<name>A0A0E3LD05_9EURY</name>
<protein>
    <submittedName>
        <fullName evidence="3">TPR/glycosyl transferase domain protein</fullName>
    </submittedName>
</protein>
<dbReference type="GeneID" id="24871451"/>
<evidence type="ECO:0000313" key="3">
    <source>
        <dbReference type="EMBL" id="AKB36431.1"/>
    </source>
</evidence>
<dbReference type="GO" id="GO:0016757">
    <property type="term" value="F:glycosyltransferase activity"/>
    <property type="evidence" value="ECO:0007669"/>
    <property type="project" value="TreeGrafter"/>
</dbReference>
<evidence type="ECO:0000256" key="1">
    <source>
        <dbReference type="ARBA" id="ARBA00022679"/>
    </source>
</evidence>
<dbReference type="HOGENOM" id="CLU_032377_0_0_2"/>
<dbReference type="InterPro" id="IPR028098">
    <property type="entry name" value="Glyco_trans_4-like_N"/>
</dbReference>
<sequence>MNKVLVLCYDFSPTGGTGILRTLKFCKYLPQNQWIPVIIHAKNRNILKFLSNSPDIMFNCRRYSSLRSKLFEYIGILSDRYLKSYRYIFLPDIHIYTIIPTFLKVLNISRREQIDLLYCSCSPYSFAISGVLTKKIINKPLVVDLRDAWTLNPYEYYPTILHRKFDEMLERFVFNNCDSIIMVADVIENKYINKYGETVSNKIHTIPNGFDSSDLQLIEPENDKFIITYTGSFYGIRKPDSFLKGLKRFVESNKPNDIEIHFYGNSSRLVEELVNKYNLSRYVFSHPFIKNKEVYLILAKSHLLLFIEPSSATPTKLFEYLSSDRPILAIIPEGEASKLIRKYSIYSCTTPESEDRIAFFIEKYYNSWKNGLFKIHSTRTEFMSEFNRENLTKRLSNIFDHLCNQ</sequence>
<dbReference type="RefSeq" id="WP_048182039.1">
    <property type="nucleotide sequence ID" value="NZ_CP009508.1"/>
</dbReference>
<gene>
    <name evidence="3" type="ORF">MSSAC_1841</name>
</gene>
<reference evidence="3 4" key="1">
    <citation type="submission" date="2014-07" db="EMBL/GenBank/DDBJ databases">
        <title>Methanogenic archaea and the global carbon cycle.</title>
        <authorList>
            <person name="Henriksen J.R."/>
            <person name="Luke J."/>
            <person name="Reinhart S."/>
            <person name="Benedict M.N."/>
            <person name="Youngblut N.D."/>
            <person name="Metcalf M.E."/>
            <person name="Whitaker R.J."/>
            <person name="Metcalf W.W."/>
        </authorList>
    </citation>
    <scope>NUCLEOTIDE SEQUENCE [LARGE SCALE GENOMIC DNA]</scope>
    <source>
        <strain evidence="3 4">C2J</strain>
    </source>
</reference>
<dbReference type="Proteomes" id="UP000033123">
    <property type="component" value="Chromosome"/>
</dbReference>
<organism evidence="3 4">
    <name type="scientific">Methanosarcina siciliae C2J</name>
    <dbReference type="NCBI Taxonomy" id="1434118"/>
    <lineage>
        <taxon>Archaea</taxon>
        <taxon>Methanobacteriati</taxon>
        <taxon>Methanobacteriota</taxon>
        <taxon>Stenosarchaea group</taxon>
        <taxon>Methanomicrobia</taxon>
        <taxon>Methanosarcinales</taxon>
        <taxon>Methanosarcinaceae</taxon>
        <taxon>Methanosarcina</taxon>
    </lineage>
</organism>